<dbReference type="InterPro" id="IPR003141">
    <property type="entry name" value="Pol/His_phosphatase_N"/>
</dbReference>
<dbReference type="EC" id="2.7.7.7" evidence="3"/>
<evidence type="ECO:0000256" key="10">
    <source>
        <dbReference type="ARBA" id="ARBA00049244"/>
    </source>
</evidence>
<comment type="caution">
    <text evidence="12">The sequence shown here is derived from an EMBL/GenBank/DDBJ whole genome shotgun (WGS) entry which is preliminary data.</text>
</comment>
<dbReference type="GO" id="GO:0008408">
    <property type="term" value="F:3'-5' exonuclease activity"/>
    <property type="evidence" value="ECO:0007669"/>
    <property type="project" value="InterPro"/>
</dbReference>
<proteinExistence type="inferred from homology"/>
<reference evidence="12 13" key="1">
    <citation type="submission" date="2014-06" db="EMBL/GenBank/DDBJ databases">
        <title>Draft genome sequence of Bacillus manliponensis JCM 15802 (MCCC 1A00708).</title>
        <authorList>
            <person name="Lai Q."/>
            <person name="Liu Y."/>
            <person name="Shao Z."/>
        </authorList>
    </citation>
    <scope>NUCLEOTIDE SEQUENCE [LARGE SCALE GENOMIC DNA]</scope>
    <source>
        <strain evidence="12 13">JCM 15802</strain>
    </source>
</reference>
<dbReference type="GO" id="GO:0006260">
    <property type="term" value="P:DNA replication"/>
    <property type="evidence" value="ECO:0007669"/>
    <property type="project" value="UniProtKB-KW"/>
</dbReference>
<sequence>MKFVHLQCQTVYSLLKSACKVDELVSRAKELGFTSLAITDENVMYGVIPFYKACKKVGVKPIIGLTAFVQGEEEDSSYPLVLLAENEEGYRNLLKISSAIMTKSKVGIPKKWLAHYAAGLIAISPGKDGEIEQLLLAGQEETAAIVASTYRNMFTSFYVSVQHHAVQEELVLQEKLVSFASELNVPIVATNDVRYVKQDDALVQECLLSVHSGTKMTEANRPRLQTDQYYLKSASEMEALFSAMPEAVRNTLLIAERCQVEIPFHVNQLPKFPVPTNESSNAFLKRLCEEKLHERYETVTDVHKARLRHELEIISRMGFSDYFLIVWDFMKYAHDRNILTGPGRGSAAGSIVSYVLAITDVDPIQYDLLFERFLNPERVTLPDIDIDFPDIRRDEMIQYVKEKYGQLRVAQIVTFGTLAAKAAIRDIARVMGLSPAEVDIFSKQIPSRLGITLEEAYNESERLRDYIGSNPLFQRIFEVAKRVEGLPRHTSIHAAGVIMSEEPLTNSIAIQEGHNDVYVTQYPAEALEELGLLKMDFLGLRNLTLLENIRYSIFETTGQKIDIRRLPLRDEKTFHLLGKGDTTGVFQLESAGMRNVLRTLKPNEFEDIVAVNALYRPGPMEQIPAFIESKHGKRDIHYVHPDLKPILERTYGVIVYQEQIMQIASNLASFSLGEADLLRRAVSKKNRDILDEQRAHFVNGCLRNGYNEKTAQQIYDLIVRFANYGFNRSHAVAYSMIGYQLAYLKANYPLQFMAALLSSVIGNEEKVMQYVREAKRRGIKILLPSLQKSGYHFRVEGDGIRYSLLAMRNIGAATVKSIMEERKVAPFTDLFQFCVRMPAKFVTDRNLETFINAGCFDCFGVNRASLHESVERALKYARLVRPSNAAEADMFLDEDLVPKPQYASVEEFELTDLLNKEKEALGFYLSSYPTAQYKELIETLEIPTLLQAMKTQKKGQRTIAYITSVKVIRTKKLQKMAFLTVCDQDEELEAVVFPETYLHFSERLEEGAVVLLDGVIEKRNGRVQWIVNGVYPLESMSVYEEMKDTTIYVKLASQYEKSLFYQVTKKLFHYPGYTKVLIYYEKEHKMVQLSSGLSIYPSQACLQALYEIVGEENVVLKK</sequence>
<dbReference type="NCBIfam" id="TIGR00594">
    <property type="entry name" value="polc"/>
    <property type="match status" value="1"/>
</dbReference>
<dbReference type="STRING" id="574376.BAMA_02345"/>
<evidence type="ECO:0000259" key="11">
    <source>
        <dbReference type="SMART" id="SM00481"/>
    </source>
</evidence>
<dbReference type="PANTHER" id="PTHR32294:SF0">
    <property type="entry name" value="DNA POLYMERASE III SUBUNIT ALPHA"/>
    <property type="match status" value="1"/>
</dbReference>
<dbReference type="AlphaFoldDB" id="A0A073JVB2"/>
<dbReference type="Pfam" id="PF17657">
    <property type="entry name" value="DNA_pol3_finger"/>
    <property type="match status" value="1"/>
</dbReference>
<feature type="domain" description="Polymerase/histidinol phosphatase N-terminal" evidence="11">
    <location>
        <begin position="4"/>
        <end position="71"/>
    </location>
</feature>
<evidence type="ECO:0000256" key="5">
    <source>
        <dbReference type="ARBA" id="ARBA00022679"/>
    </source>
</evidence>
<dbReference type="NCBIfam" id="NF005377">
    <property type="entry name" value="PRK06920.1"/>
    <property type="match status" value="1"/>
</dbReference>
<keyword evidence="6 12" id="KW-0548">Nucleotidyltransferase</keyword>
<dbReference type="Gene3D" id="1.10.150.870">
    <property type="match status" value="1"/>
</dbReference>
<dbReference type="PANTHER" id="PTHR32294">
    <property type="entry name" value="DNA POLYMERASE III SUBUNIT ALPHA"/>
    <property type="match status" value="1"/>
</dbReference>
<dbReference type="InterPro" id="IPR029460">
    <property type="entry name" value="DNAPol_HHH"/>
</dbReference>
<dbReference type="NCBIfam" id="NF005298">
    <property type="entry name" value="PRK06826.1"/>
    <property type="match status" value="1"/>
</dbReference>
<evidence type="ECO:0000256" key="1">
    <source>
        <dbReference type="ARBA" id="ARBA00004496"/>
    </source>
</evidence>
<name>A0A073JVB2_9BACI</name>
<dbReference type="NCBIfam" id="NF004226">
    <property type="entry name" value="PRK05673.1"/>
    <property type="match status" value="1"/>
</dbReference>
<dbReference type="CDD" id="cd04485">
    <property type="entry name" value="DnaE_OBF"/>
    <property type="match status" value="1"/>
</dbReference>
<protein>
    <recommendedName>
        <fullName evidence="4">DNA polymerase III subunit alpha</fullName>
        <ecNumber evidence="3">2.7.7.7</ecNumber>
    </recommendedName>
</protein>
<accession>A0A073JVB2</accession>
<dbReference type="Pfam" id="PF14579">
    <property type="entry name" value="HHH_6"/>
    <property type="match status" value="1"/>
</dbReference>
<keyword evidence="13" id="KW-1185">Reference proteome</keyword>
<evidence type="ECO:0000256" key="3">
    <source>
        <dbReference type="ARBA" id="ARBA00012417"/>
    </source>
</evidence>
<keyword evidence="5 12" id="KW-0808">Transferase</keyword>
<dbReference type="InterPro" id="IPR004805">
    <property type="entry name" value="DnaE2/DnaE/PolC"/>
</dbReference>
<comment type="similarity">
    <text evidence="2">Belongs to the DNA polymerase type-C family. DnaE subfamily.</text>
</comment>
<comment type="subcellular location">
    <subcellularLocation>
        <location evidence="1">Cytoplasm</location>
    </subcellularLocation>
</comment>
<gene>
    <name evidence="12" type="primary">dnaE</name>
    <name evidence="12" type="ORF">BAMA_02345</name>
</gene>
<dbReference type="Pfam" id="PF02811">
    <property type="entry name" value="PHP"/>
    <property type="match status" value="1"/>
</dbReference>
<evidence type="ECO:0000256" key="2">
    <source>
        <dbReference type="ARBA" id="ARBA00009496"/>
    </source>
</evidence>
<evidence type="ECO:0000256" key="7">
    <source>
        <dbReference type="ARBA" id="ARBA00022705"/>
    </source>
</evidence>
<dbReference type="InterPro" id="IPR011708">
    <property type="entry name" value="DNA_pol3_alpha_NTPase_dom"/>
</dbReference>
<dbReference type="eggNOG" id="COG0587">
    <property type="taxonomic scope" value="Bacteria"/>
</dbReference>
<organism evidence="12 13">
    <name type="scientific">Bacillus manliponensis</name>
    <dbReference type="NCBI Taxonomy" id="574376"/>
    <lineage>
        <taxon>Bacteria</taxon>
        <taxon>Bacillati</taxon>
        <taxon>Bacillota</taxon>
        <taxon>Bacilli</taxon>
        <taxon>Bacillales</taxon>
        <taxon>Bacillaceae</taxon>
        <taxon>Bacillus</taxon>
        <taxon>Bacillus cereus group</taxon>
    </lineage>
</organism>
<keyword evidence="8" id="KW-0239">DNA-directed DNA polymerase</keyword>
<dbReference type="Pfam" id="PF01336">
    <property type="entry name" value="tRNA_anti-codon"/>
    <property type="match status" value="1"/>
</dbReference>
<evidence type="ECO:0000313" key="13">
    <source>
        <dbReference type="Proteomes" id="UP000027822"/>
    </source>
</evidence>
<dbReference type="InterPro" id="IPR004365">
    <property type="entry name" value="NA-bd_OB_tRNA"/>
</dbReference>
<dbReference type="Gene3D" id="1.10.10.1600">
    <property type="entry name" value="Bacterial DNA polymerase III alpha subunit, thumb domain"/>
    <property type="match status" value="1"/>
</dbReference>
<evidence type="ECO:0000256" key="4">
    <source>
        <dbReference type="ARBA" id="ARBA00019114"/>
    </source>
</evidence>
<dbReference type="RefSeq" id="WP_034639698.1">
    <property type="nucleotide sequence ID" value="NZ_CBCSJC010000009.1"/>
</dbReference>
<dbReference type="InterPro" id="IPR040982">
    <property type="entry name" value="DNA_pol3_finger"/>
</dbReference>
<dbReference type="InterPro" id="IPR041931">
    <property type="entry name" value="DNA_pol3_alpha_thumb_dom"/>
</dbReference>
<keyword evidence="7" id="KW-0235">DNA replication</keyword>
<dbReference type="InterPro" id="IPR016195">
    <property type="entry name" value="Pol/histidinol_Pase-like"/>
</dbReference>
<dbReference type="SUPFAM" id="SSF89550">
    <property type="entry name" value="PHP domain-like"/>
    <property type="match status" value="1"/>
</dbReference>
<dbReference type="EMBL" id="JOTN01000010">
    <property type="protein sequence ID" value="KEK18934.1"/>
    <property type="molecule type" value="Genomic_DNA"/>
</dbReference>
<dbReference type="GO" id="GO:0005737">
    <property type="term" value="C:cytoplasm"/>
    <property type="evidence" value="ECO:0007669"/>
    <property type="project" value="UniProtKB-SubCell"/>
</dbReference>
<evidence type="ECO:0000256" key="9">
    <source>
        <dbReference type="ARBA" id="ARBA00025611"/>
    </source>
</evidence>
<dbReference type="Proteomes" id="UP000027822">
    <property type="component" value="Unassembled WGS sequence"/>
</dbReference>
<dbReference type="Gene3D" id="3.20.20.140">
    <property type="entry name" value="Metal-dependent hydrolases"/>
    <property type="match status" value="1"/>
</dbReference>
<evidence type="ECO:0000313" key="12">
    <source>
        <dbReference type="EMBL" id="KEK18934.1"/>
    </source>
</evidence>
<dbReference type="GO" id="GO:0003676">
    <property type="term" value="F:nucleic acid binding"/>
    <property type="evidence" value="ECO:0007669"/>
    <property type="project" value="InterPro"/>
</dbReference>
<dbReference type="SMART" id="SM00481">
    <property type="entry name" value="POLIIIAc"/>
    <property type="match status" value="1"/>
</dbReference>
<evidence type="ECO:0000256" key="8">
    <source>
        <dbReference type="ARBA" id="ARBA00022932"/>
    </source>
</evidence>
<dbReference type="OrthoDB" id="9803237at2"/>
<evidence type="ECO:0000256" key="6">
    <source>
        <dbReference type="ARBA" id="ARBA00022695"/>
    </source>
</evidence>
<comment type="catalytic activity">
    <reaction evidence="10">
        <text>DNA(n) + a 2'-deoxyribonucleoside 5'-triphosphate = DNA(n+1) + diphosphate</text>
        <dbReference type="Rhea" id="RHEA:22508"/>
        <dbReference type="Rhea" id="RHEA-COMP:17339"/>
        <dbReference type="Rhea" id="RHEA-COMP:17340"/>
        <dbReference type="ChEBI" id="CHEBI:33019"/>
        <dbReference type="ChEBI" id="CHEBI:61560"/>
        <dbReference type="ChEBI" id="CHEBI:173112"/>
        <dbReference type="EC" id="2.7.7.7"/>
    </reaction>
</comment>
<dbReference type="InterPro" id="IPR004013">
    <property type="entry name" value="PHP_dom"/>
</dbReference>
<dbReference type="Pfam" id="PF07733">
    <property type="entry name" value="DNA_pol3_alpha"/>
    <property type="match status" value="1"/>
</dbReference>
<comment type="function">
    <text evidence="9">DNA polymerase III is a complex, multichain enzyme responsible for most of the replicative synthesis in bacteria. This DNA polymerase also exhibits 3' to 5' exonuclease activity. The alpha chain is the DNA polymerase.</text>
</comment>
<dbReference type="GO" id="GO:0003887">
    <property type="term" value="F:DNA-directed DNA polymerase activity"/>
    <property type="evidence" value="ECO:0007669"/>
    <property type="project" value="UniProtKB-KW"/>
</dbReference>